<keyword evidence="3" id="KW-1185">Reference proteome</keyword>
<gene>
    <name evidence="2" type="ORF">TEA_023096</name>
</gene>
<dbReference type="NCBIfam" id="TIGR01640">
    <property type="entry name" value="F_box_assoc_1"/>
    <property type="match status" value="1"/>
</dbReference>
<dbReference type="InterPro" id="IPR006527">
    <property type="entry name" value="F-box-assoc_dom_typ1"/>
</dbReference>
<feature type="domain" description="F-box associated beta-propeller type 1" evidence="1">
    <location>
        <begin position="63"/>
        <end position="256"/>
    </location>
</feature>
<comment type="caution">
    <text evidence="2">The sequence shown here is derived from an EMBL/GenBank/DDBJ whole genome shotgun (WGS) entry which is preliminary data.</text>
</comment>
<evidence type="ECO:0000313" key="3">
    <source>
        <dbReference type="Proteomes" id="UP000306102"/>
    </source>
</evidence>
<evidence type="ECO:0000313" key="2">
    <source>
        <dbReference type="EMBL" id="THG00569.1"/>
    </source>
</evidence>
<evidence type="ECO:0000259" key="1">
    <source>
        <dbReference type="Pfam" id="PF07734"/>
    </source>
</evidence>
<name>A0A4S4DD52_CAMSN</name>
<protein>
    <recommendedName>
        <fullName evidence="1">F-box associated beta-propeller type 1 domain-containing protein</fullName>
    </recommendedName>
</protein>
<dbReference type="EMBL" id="SDRB02011639">
    <property type="protein sequence ID" value="THG00569.1"/>
    <property type="molecule type" value="Genomic_DNA"/>
</dbReference>
<dbReference type="PANTHER" id="PTHR31672:SF13">
    <property type="entry name" value="F-BOX PROTEIN CPR30-LIKE"/>
    <property type="match status" value="1"/>
</dbReference>
<dbReference type="Pfam" id="PF07734">
    <property type="entry name" value="FBA_1"/>
    <property type="match status" value="1"/>
</dbReference>
<organism evidence="2 3">
    <name type="scientific">Camellia sinensis var. sinensis</name>
    <name type="common">China tea</name>
    <dbReference type="NCBI Taxonomy" id="542762"/>
    <lineage>
        <taxon>Eukaryota</taxon>
        <taxon>Viridiplantae</taxon>
        <taxon>Streptophyta</taxon>
        <taxon>Embryophyta</taxon>
        <taxon>Tracheophyta</taxon>
        <taxon>Spermatophyta</taxon>
        <taxon>Magnoliopsida</taxon>
        <taxon>eudicotyledons</taxon>
        <taxon>Gunneridae</taxon>
        <taxon>Pentapetalae</taxon>
        <taxon>asterids</taxon>
        <taxon>Ericales</taxon>
        <taxon>Theaceae</taxon>
        <taxon>Camellia</taxon>
    </lineage>
</organism>
<sequence length="323" mass="37166">MKKHLSLVTKDDTINPWRIIIRYPFHKLKSCSLDSFFDGPYGYAVNLNYPLKTLRLDARIGGSCDGLICVYFVENYDDIIYIRNPAIGKHKILPSFGKGFILSISYGVGYDSPNDDCKVVRINNFNDSLEVKIYSLRTDSWRKIQDFPSNIIGFHSMDSGKLVNGSLNWVGINTSDHSWVVTALDLVEETYREIPQPNYGKEFSRLLVWALKVNLCVVCEDTFTFCNVWVVNEYGKKESWTKLVSMTYVPQQRPVLWSEPLWYFKDGEILVNCGGTLVLYDLIRHTVKYRSIYSVPDFHEVETCQESLVSPDDFMKVPIGLNN</sequence>
<accession>A0A4S4DD52</accession>
<dbReference type="InterPro" id="IPR050796">
    <property type="entry name" value="SCF_F-box_component"/>
</dbReference>
<dbReference type="InterPro" id="IPR017451">
    <property type="entry name" value="F-box-assoc_interact_dom"/>
</dbReference>
<dbReference type="PANTHER" id="PTHR31672">
    <property type="entry name" value="BNACNNG10540D PROTEIN"/>
    <property type="match status" value="1"/>
</dbReference>
<proteinExistence type="predicted"/>
<dbReference type="AlphaFoldDB" id="A0A4S4DD52"/>
<dbReference type="Proteomes" id="UP000306102">
    <property type="component" value="Unassembled WGS sequence"/>
</dbReference>
<reference evidence="2 3" key="1">
    <citation type="journal article" date="2018" name="Proc. Natl. Acad. Sci. U.S.A.">
        <title>Draft genome sequence of Camellia sinensis var. sinensis provides insights into the evolution of the tea genome and tea quality.</title>
        <authorList>
            <person name="Wei C."/>
            <person name="Yang H."/>
            <person name="Wang S."/>
            <person name="Zhao J."/>
            <person name="Liu C."/>
            <person name="Gao L."/>
            <person name="Xia E."/>
            <person name="Lu Y."/>
            <person name="Tai Y."/>
            <person name="She G."/>
            <person name="Sun J."/>
            <person name="Cao H."/>
            <person name="Tong W."/>
            <person name="Gao Q."/>
            <person name="Li Y."/>
            <person name="Deng W."/>
            <person name="Jiang X."/>
            <person name="Wang W."/>
            <person name="Chen Q."/>
            <person name="Zhang S."/>
            <person name="Li H."/>
            <person name="Wu J."/>
            <person name="Wang P."/>
            <person name="Li P."/>
            <person name="Shi C."/>
            <person name="Zheng F."/>
            <person name="Jian J."/>
            <person name="Huang B."/>
            <person name="Shan D."/>
            <person name="Shi M."/>
            <person name="Fang C."/>
            <person name="Yue Y."/>
            <person name="Li F."/>
            <person name="Li D."/>
            <person name="Wei S."/>
            <person name="Han B."/>
            <person name="Jiang C."/>
            <person name="Yin Y."/>
            <person name="Xia T."/>
            <person name="Zhang Z."/>
            <person name="Bennetzen J.L."/>
            <person name="Zhao S."/>
            <person name="Wan X."/>
        </authorList>
    </citation>
    <scope>NUCLEOTIDE SEQUENCE [LARGE SCALE GENOMIC DNA]</scope>
    <source>
        <strain evidence="3">cv. Shuchazao</strain>
        <tissue evidence="2">Leaf</tissue>
    </source>
</reference>